<feature type="repeat" description="WD" evidence="6">
    <location>
        <begin position="1"/>
        <end position="17"/>
    </location>
</feature>
<dbReference type="OrthoDB" id="1704897at2759"/>
<dbReference type="GO" id="GO:0006974">
    <property type="term" value="P:DNA damage response"/>
    <property type="evidence" value="ECO:0007669"/>
    <property type="project" value="UniProtKB-KW"/>
</dbReference>
<comment type="caution">
    <text evidence="7">The sequence shown here is derived from an EMBL/GenBank/DDBJ whole genome shotgun (WGS) entry which is preliminary data.</text>
</comment>
<evidence type="ECO:0000256" key="5">
    <source>
        <dbReference type="ARBA" id="ARBA00023125"/>
    </source>
</evidence>
<evidence type="ECO:0000313" key="7">
    <source>
        <dbReference type="EMBL" id="KAF3948138.1"/>
    </source>
</evidence>
<comment type="similarity">
    <text evidence="1">Belongs to the WD repeat DDB2/WDR76 family.</text>
</comment>
<evidence type="ECO:0000256" key="6">
    <source>
        <dbReference type="PROSITE-ProRule" id="PRU00221"/>
    </source>
</evidence>
<keyword evidence="4" id="KW-0227">DNA damage</keyword>
<dbReference type="AlphaFoldDB" id="A0A8J4QCR6"/>
<evidence type="ECO:0000256" key="2">
    <source>
        <dbReference type="ARBA" id="ARBA00022574"/>
    </source>
</evidence>
<accession>A0A8J4QCR6</accession>
<dbReference type="InterPro" id="IPR050853">
    <property type="entry name" value="WD_repeat_DNA-damage-binding"/>
</dbReference>
<name>A0A8J4QCR6_9ROSI</name>
<dbReference type="PROSITE" id="PS50082">
    <property type="entry name" value="WD_REPEATS_2"/>
    <property type="match status" value="1"/>
</dbReference>
<dbReference type="EMBL" id="JRKL02007074">
    <property type="protein sequence ID" value="KAF3948138.1"/>
    <property type="molecule type" value="Genomic_DNA"/>
</dbReference>
<evidence type="ECO:0000256" key="1">
    <source>
        <dbReference type="ARBA" id="ARBA00005434"/>
    </source>
</evidence>
<dbReference type="InterPro" id="IPR001680">
    <property type="entry name" value="WD40_rpt"/>
</dbReference>
<dbReference type="GO" id="GO:0005634">
    <property type="term" value="C:nucleus"/>
    <property type="evidence" value="ECO:0007669"/>
    <property type="project" value="TreeGrafter"/>
</dbReference>
<proteinExistence type="inferred from homology"/>
<reference evidence="7" key="1">
    <citation type="submission" date="2020-03" db="EMBL/GenBank/DDBJ databases">
        <title>Castanea mollissima Vanexum genome sequencing.</title>
        <authorList>
            <person name="Staton M."/>
        </authorList>
    </citation>
    <scope>NUCLEOTIDE SEQUENCE</scope>
    <source>
        <tissue evidence="7">Leaf</tissue>
    </source>
</reference>
<dbReference type="PROSITE" id="PS00678">
    <property type="entry name" value="WD_REPEATS_1"/>
    <property type="match status" value="1"/>
</dbReference>
<keyword evidence="2 6" id="KW-0853">WD repeat</keyword>
<protein>
    <submittedName>
        <fullName evidence="7">Uncharacterized protein</fullName>
    </submittedName>
</protein>
<dbReference type="PANTHER" id="PTHR14773">
    <property type="entry name" value="WD REPEAT-CONTAINING PROTEIN 76"/>
    <property type="match status" value="1"/>
</dbReference>
<keyword evidence="8" id="KW-1185">Reference proteome</keyword>
<dbReference type="Proteomes" id="UP000737018">
    <property type="component" value="Unassembled WGS sequence"/>
</dbReference>
<dbReference type="InterPro" id="IPR036322">
    <property type="entry name" value="WD40_repeat_dom_sf"/>
</dbReference>
<dbReference type="InterPro" id="IPR015943">
    <property type="entry name" value="WD40/YVTN_repeat-like_dom_sf"/>
</dbReference>
<gene>
    <name evidence="7" type="ORF">CMV_025827</name>
</gene>
<keyword evidence="5" id="KW-0238">DNA-binding</keyword>
<dbReference type="InterPro" id="IPR019775">
    <property type="entry name" value="WD40_repeat_CS"/>
</dbReference>
<sequence length="156" mass="16720">MATSSSDGTACIWDLRSISVHQPKTLKKVSHKRVVQSAHFSHSGSSPTTTSRDNTVGMVTGVNFDHTSMIKHDDQSGDSMSYFSLAWVVNLFLGANQQVNACLGVVEISLTIIHQLTTGGLDLIASQVSAQLKILEFATIQPILKNTSLPGLPDAL</sequence>
<evidence type="ECO:0000313" key="8">
    <source>
        <dbReference type="Proteomes" id="UP000737018"/>
    </source>
</evidence>
<keyword evidence="3" id="KW-0677">Repeat</keyword>
<evidence type="ECO:0000256" key="4">
    <source>
        <dbReference type="ARBA" id="ARBA00022763"/>
    </source>
</evidence>
<dbReference type="PANTHER" id="PTHR14773:SF0">
    <property type="entry name" value="WD REPEAT-CONTAINING PROTEIN 76"/>
    <property type="match status" value="1"/>
</dbReference>
<organism evidence="7 8">
    <name type="scientific">Castanea mollissima</name>
    <name type="common">Chinese chestnut</name>
    <dbReference type="NCBI Taxonomy" id="60419"/>
    <lineage>
        <taxon>Eukaryota</taxon>
        <taxon>Viridiplantae</taxon>
        <taxon>Streptophyta</taxon>
        <taxon>Embryophyta</taxon>
        <taxon>Tracheophyta</taxon>
        <taxon>Spermatophyta</taxon>
        <taxon>Magnoliopsida</taxon>
        <taxon>eudicotyledons</taxon>
        <taxon>Gunneridae</taxon>
        <taxon>Pentapetalae</taxon>
        <taxon>rosids</taxon>
        <taxon>fabids</taxon>
        <taxon>Fagales</taxon>
        <taxon>Fagaceae</taxon>
        <taxon>Castanea</taxon>
    </lineage>
</organism>
<evidence type="ECO:0000256" key="3">
    <source>
        <dbReference type="ARBA" id="ARBA00022737"/>
    </source>
</evidence>
<dbReference type="Gene3D" id="2.130.10.10">
    <property type="entry name" value="YVTN repeat-like/Quinoprotein amine dehydrogenase"/>
    <property type="match status" value="1"/>
</dbReference>
<dbReference type="GO" id="GO:2000001">
    <property type="term" value="P:regulation of DNA damage checkpoint"/>
    <property type="evidence" value="ECO:0007669"/>
    <property type="project" value="TreeGrafter"/>
</dbReference>
<dbReference type="SUPFAM" id="SSF50978">
    <property type="entry name" value="WD40 repeat-like"/>
    <property type="match status" value="1"/>
</dbReference>
<dbReference type="GO" id="GO:0003677">
    <property type="term" value="F:DNA binding"/>
    <property type="evidence" value="ECO:0007669"/>
    <property type="project" value="UniProtKB-KW"/>
</dbReference>